<dbReference type="FunFam" id="2.170.270.10:FF:000003">
    <property type="entry name" value="Histone-lysine N-methyltransferase"/>
    <property type="match status" value="1"/>
</dbReference>
<dbReference type="Pfam" id="PF13832">
    <property type="entry name" value="zf-HC5HC2H_2"/>
    <property type="match status" value="1"/>
</dbReference>
<comment type="subcellular location">
    <subcellularLocation>
        <location evidence="1">Nucleus</location>
    </subcellularLocation>
</comment>
<keyword evidence="4" id="KW-0808">Transferase</keyword>
<dbReference type="Pfam" id="PF05965">
    <property type="entry name" value="FYRC"/>
    <property type="match status" value="1"/>
</dbReference>
<keyword evidence="2" id="KW-0597">Phosphoprotein</keyword>
<evidence type="ECO:0000256" key="14">
    <source>
        <dbReference type="SAM" id="Coils"/>
    </source>
</evidence>
<evidence type="ECO:0000256" key="7">
    <source>
        <dbReference type="ARBA" id="ARBA00022737"/>
    </source>
</evidence>
<dbReference type="GO" id="GO:0003713">
    <property type="term" value="F:transcription coactivator activity"/>
    <property type="evidence" value="ECO:0007669"/>
    <property type="project" value="TreeGrafter"/>
</dbReference>
<dbReference type="PANTHER" id="PTHR45888:SF6">
    <property type="entry name" value="HL01030P-RELATED"/>
    <property type="match status" value="1"/>
</dbReference>
<feature type="compositionally biased region" description="Polar residues" evidence="15">
    <location>
        <begin position="463"/>
        <end position="475"/>
    </location>
</feature>
<feature type="compositionally biased region" description="Polar residues" evidence="15">
    <location>
        <begin position="1707"/>
        <end position="1722"/>
    </location>
</feature>
<evidence type="ECO:0000259" key="17">
    <source>
        <dbReference type="PROSITE" id="PS50868"/>
    </source>
</evidence>
<feature type="region of interest" description="Disordered" evidence="15">
    <location>
        <begin position="1945"/>
        <end position="1967"/>
    </location>
</feature>
<keyword evidence="7" id="KW-0677">Repeat</keyword>
<dbReference type="SMART" id="SM00317">
    <property type="entry name" value="SET"/>
    <property type="match status" value="1"/>
</dbReference>
<feature type="compositionally biased region" description="Basic and acidic residues" evidence="15">
    <location>
        <begin position="1724"/>
        <end position="1734"/>
    </location>
</feature>
<feature type="compositionally biased region" description="Basic residues" evidence="15">
    <location>
        <begin position="1756"/>
        <end position="1770"/>
    </location>
</feature>
<evidence type="ECO:0000256" key="1">
    <source>
        <dbReference type="ARBA" id="ARBA00004123"/>
    </source>
</evidence>
<evidence type="ECO:0000259" key="18">
    <source>
        <dbReference type="PROSITE" id="PS51805"/>
    </source>
</evidence>
<feature type="compositionally biased region" description="Low complexity" evidence="15">
    <location>
        <begin position="1776"/>
        <end position="1787"/>
    </location>
</feature>
<dbReference type="Pfam" id="PF00856">
    <property type="entry name" value="SET"/>
    <property type="match status" value="1"/>
</dbReference>
<feature type="region of interest" description="Disordered" evidence="15">
    <location>
        <begin position="1500"/>
        <end position="1528"/>
    </location>
</feature>
<evidence type="ECO:0000313" key="19">
    <source>
        <dbReference type="EMBL" id="KAG6456553.1"/>
    </source>
</evidence>
<evidence type="ECO:0000256" key="5">
    <source>
        <dbReference type="ARBA" id="ARBA00022691"/>
    </source>
</evidence>
<dbReference type="SMART" id="SM00508">
    <property type="entry name" value="PostSET"/>
    <property type="match status" value="1"/>
</dbReference>
<keyword evidence="11" id="KW-0805">Transcription regulation</keyword>
<keyword evidence="8" id="KW-0863">Zinc-finger</keyword>
<dbReference type="InterPro" id="IPR001214">
    <property type="entry name" value="SET_dom"/>
</dbReference>
<keyword evidence="3" id="KW-0489">Methyltransferase</keyword>
<name>A0A921ZEL4_MANSE</name>
<evidence type="ECO:0008006" key="21">
    <source>
        <dbReference type="Google" id="ProtNLM"/>
    </source>
</evidence>
<feature type="region of interest" description="Disordered" evidence="15">
    <location>
        <begin position="967"/>
        <end position="995"/>
    </location>
</feature>
<evidence type="ECO:0000256" key="3">
    <source>
        <dbReference type="ARBA" id="ARBA00022603"/>
    </source>
</evidence>
<dbReference type="Proteomes" id="UP000791440">
    <property type="component" value="Unassembled WGS sequence"/>
</dbReference>
<evidence type="ECO:0000256" key="11">
    <source>
        <dbReference type="ARBA" id="ARBA00023015"/>
    </source>
</evidence>
<feature type="compositionally biased region" description="Polar residues" evidence="15">
    <location>
        <begin position="227"/>
        <end position="277"/>
    </location>
</feature>
<dbReference type="GO" id="GO:0098687">
    <property type="term" value="C:chromosomal region"/>
    <property type="evidence" value="ECO:0007669"/>
    <property type="project" value="UniProtKB-ARBA"/>
</dbReference>
<evidence type="ECO:0000256" key="6">
    <source>
        <dbReference type="ARBA" id="ARBA00022723"/>
    </source>
</evidence>
<dbReference type="EMBL" id="JH668515">
    <property type="protein sequence ID" value="KAG6456553.1"/>
    <property type="molecule type" value="Genomic_DNA"/>
</dbReference>
<feature type="domain" description="SET" evidence="16">
    <location>
        <begin position="2674"/>
        <end position="2790"/>
    </location>
</feature>
<feature type="domain" description="Post-SET" evidence="17">
    <location>
        <begin position="2798"/>
        <end position="2814"/>
    </location>
</feature>
<evidence type="ECO:0000313" key="20">
    <source>
        <dbReference type="Proteomes" id="UP000791440"/>
    </source>
</evidence>
<protein>
    <recommendedName>
        <fullName evidence="21">Histone-lysine N-methyltransferase</fullName>
    </recommendedName>
</protein>
<gene>
    <name evidence="19" type="ORF">O3G_MSEX009803</name>
</gene>
<evidence type="ECO:0000256" key="2">
    <source>
        <dbReference type="ARBA" id="ARBA00022553"/>
    </source>
</evidence>
<keyword evidence="10" id="KW-0156">Chromatin regulator</keyword>
<dbReference type="SMART" id="SM00542">
    <property type="entry name" value="FYRC"/>
    <property type="match status" value="1"/>
</dbReference>
<feature type="region of interest" description="Disordered" evidence="15">
    <location>
        <begin position="178"/>
        <end position="521"/>
    </location>
</feature>
<keyword evidence="6" id="KW-0479">Metal-binding</keyword>
<dbReference type="PROSITE" id="PS50280">
    <property type="entry name" value="SET"/>
    <property type="match status" value="1"/>
</dbReference>
<dbReference type="SMART" id="SM00541">
    <property type="entry name" value="FYRN"/>
    <property type="match status" value="1"/>
</dbReference>
<feature type="coiled-coil region" evidence="14">
    <location>
        <begin position="8"/>
        <end position="42"/>
    </location>
</feature>
<feature type="region of interest" description="Disordered" evidence="15">
    <location>
        <begin position="1704"/>
        <end position="1797"/>
    </location>
</feature>
<proteinExistence type="predicted"/>
<dbReference type="GO" id="GO:0032259">
    <property type="term" value="P:methylation"/>
    <property type="evidence" value="ECO:0007669"/>
    <property type="project" value="UniProtKB-KW"/>
</dbReference>
<dbReference type="InterPro" id="IPR003616">
    <property type="entry name" value="Post-SET_dom"/>
</dbReference>
<feature type="compositionally biased region" description="Basic and acidic residues" evidence="15">
    <location>
        <begin position="1135"/>
        <end position="1147"/>
    </location>
</feature>
<dbReference type="GO" id="GO:0005700">
    <property type="term" value="C:polytene chromosome"/>
    <property type="evidence" value="ECO:0007669"/>
    <property type="project" value="UniProtKB-ARBA"/>
</dbReference>
<feature type="compositionally biased region" description="Basic and acidic residues" evidence="15">
    <location>
        <begin position="2172"/>
        <end position="2188"/>
    </location>
</feature>
<keyword evidence="14" id="KW-0175">Coiled coil</keyword>
<dbReference type="CDD" id="cd19171">
    <property type="entry name" value="SET_KMT2C_2D"/>
    <property type="match status" value="1"/>
</dbReference>
<dbReference type="GO" id="GO:0045944">
    <property type="term" value="P:positive regulation of transcription by RNA polymerase II"/>
    <property type="evidence" value="ECO:0007669"/>
    <property type="project" value="TreeGrafter"/>
</dbReference>
<keyword evidence="5" id="KW-0949">S-adenosyl-L-methionine</keyword>
<dbReference type="PROSITE" id="PS51543">
    <property type="entry name" value="FYRC"/>
    <property type="match status" value="1"/>
</dbReference>
<reference evidence="19" key="2">
    <citation type="submission" date="2020-12" db="EMBL/GenBank/DDBJ databases">
        <authorList>
            <person name="Kanost M."/>
        </authorList>
    </citation>
    <scope>NUCLEOTIDE SEQUENCE</scope>
</reference>
<evidence type="ECO:0000256" key="9">
    <source>
        <dbReference type="ARBA" id="ARBA00022833"/>
    </source>
</evidence>
<evidence type="ECO:0000256" key="13">
    <source>
        <dbReference type="ARBA" id="ARBA00023242"/>
    </source>
</evidence>
<dbReference type="PROSITE" id="PS51542">
    <property type="entry name" value="FYRN"/>
    <property type="match status" value="1"/>
</dbReference>
<evidence type="ECO:0000256" key="4">
    <source>
        <dbReference type="ARBA" id="ARBA00022679"/>
    </source>
</evidence>
<feature type="region of interest" description="Disordered" evidence="15">
    <location>
        <begin position="651"/>
        <end position="689"/>
    </location>
</feature>
<feature type="compositionally biased region" description="Polar residues" evidence="15">
    <location>
        <begin position="178"/>
        <end position="192"/>
    </location>
</feature>
<feature type="compositionally biased region" description="Polar residues" evidence="15">
    <location>
        <begin position="358"/>
        <end position="371"/>
    </location>
</feature>
<dbReference type="GO" id="GO:0008270">
    <property type="term" value="F:zinc ion binding"/>
    <property type="evidence" value="ECO:0007669"/>
    <property type="project" value="UniProtKB-KW"/>
</dbReference>
<dbReference type="InterPro" id="IPR003889">
    <property type="entry name" value="FYrich_C"/>
</dbReference>
<keyword evidence="13" id="KW-0539">Nucleus</keyword>
<dbReference type="InterPro" id="IPR001965">
    <property type="entry name" value="Znf_PHD"/>
</dbReference>
<accession>A0A921ZEL4</accession>
<feature type="region of interest" description="Disordered" evidence="15">
    <location>
        <begin position="2172"/>
        <end position="2200"/>
    </location>
</feature>
<feature type="compositionally biased region" description="Low complexity" evidence="15">
    <location>
        <begin position="498"/>
        <end position="509"/>
    </location>
</feature>
<evidence type="ECO:0000256" key="8">
    <source>
        <dbReference type="ARBA" id="ARBA00022771"/>
    </source>
</evidence>
<feature type="compositionally biased region" description="Low complexity" evidence="15">
    <location>
        <begin position="278"/>
        <end position="357"/>
    </location>
</feature>
<sequence>MPNDAAELQRVSAEQQALQKHLEAARKQARQHSMLIQEYETKHRQQNPQLAQQTNINQQQITTNQTVFTPNQNIGQTQQLQQQTTINRPMQLGLQGAIQQQQTLIRTQQTVLSTDQLSQQRIGLVTSPLNTQGRLLQGGRTLVIEQAGAPQQQLVRQLSGQERSQSVGGMVQFGQQQLVRNPMPSGSQTPRPTGTRPAMSPLHVQSPHSQSPLHSLAPQSPLHHLTSPMQSPLHSQQSPLHHTSQSPLHPSTQSPLHTQQSPLHSQQSPMHVQQTNLPQQSPMHPQQSPMHPQQSPMHPQQSPMHPHQSPMHQQSPLHPQQQMSSQHSPMHQQSPMHSQQSPMHVQQSPMQSSMSPQNYLQQLQAQRTSPQLPTPSRSPQIYQQSQIQSPVSSHSPQLQNSDFAGGRFPRPAPGCSPLPTRFARPPHHQQGMRVGVPFGNRQQTSPLGSPQPLPSPGNPNSEMARQQMLQRQQYSPMGGAPASPSISRSPHVARTPTPSASPAASPSPALDHGGGLHSHHAAPIPPGYRYFKPGLYGGGPPGGFSYYKPGLRGGAPVWPNRDDDNRRTTHISKVSILKRRTPPRPRFTGKTPAPTADEDSMPETSDARNYVLFASDNVEYASASHDDNDEEELEHLDDDDIVLVEPGAVSPEERIATEEDFEELIDSGKPEDELDDEATPDRSSTRTETTTKTVAVISLSTGKQQQYKIVNPSSSAALSRLAVLSPHSNTKILNEVSQATVASVSIANQTISVPVLKNLSVPIGGAGAKTQIKKMPININPPLTINVSTPAFSKPISSVISVISNVPKVANVNPVITLATSSAAAGPSRVPVSILTQHQVKQKIVKTIEKPMALSLSNAKLSSLSVTHDATLPAKIFQDDAASPDSTNAVDSSSERESLSNSMSSASQQLVMNSQMGSQSLQMDQRGSSLFKEPSKDIDIESEISQQTELPHTLCLTDRTPLLLGKADIKSPDPIPEKIPDNIMEGDDEDKPEDSIQNDLLLSYNKSLTDPPPPNPPPDKSEENVVKTIKAIANQTKEMVIDSNMQITSDMAQESVQISIPSPTPSQERYLNDITMQEHPETVEGNQKHVESFEDMLCILENITDDNKGFDMKQPNPKPASANVQNPPLSAPPKPEPKEPQEQGSFSKREMDRLVPQSATVPQLSPLSQPAELTSNMANVSQQLRTFMSSLNTNASKVESQSATRKNSDATTPTQVNFENLLPSSKVEVAPPRPSPIQRIEKPMTTMPSPDHMPMSAAQMVGSRVNTLSSMGQMRKSPTVSPINSPVSMQNTLMKSPAQSPLISNNQPFTSMDDSISTSVASQIIQMPALSKIHGNSSVPPPIIHTSNTITTSISGFPKNQPLPTSILGHTLLQPTRQINTSNLPFNQQSISTSQPPALVMTSRTPLMGNKEPAPNVTVRTHSIVSPGISQMQAKSTPGPINFITSSKLLHTQLTSPLKRSKSTDEPKSEVIVGHIQPTKRHSVEAVVVKSEPMETEESNAAAAAAAAAADSANKNAQQNNNANQRNDESQNVLLKQLLQTTTTATTVVPQRTVTIQRTAPALGTIPSLEAQLARPSIPPPTIGLTQEVEIPKNSPRHITTVNSPFATRTVQSSIPMSTVSPLLQQTPTQSLMDVRKPPMKMLTKEETTPIPESSPTMKAVQNIYQTASIENQQIQQAIKKEIAPPQQSPVHRPFTPMDVKKELLDESSQQSATSGVSTASDQGKLDQPLKEEFPESGSMDPSSEANAPETPSEAKKRKRREYQQKKRKQMQLNMKAAAENSLNASSAKKRPRKGSRYEEDYDTFIDNLMAQLRLLPAMQIQEPALTTNFAVCPLFGSGDLTKLKNKDYDILKGDLVGDFGNARIPNVADYYNTKPFGEEEPLPEKPPTSTQRGFYDQEFQPIMFDDDPEDKKLDFICKERDTDTPDSIVSCSSPECLEIDPPNRFPGLKLIDDDEEDEDSDSASGRVSPIIPIIAPVPIRVKPVSLYQVKEEEDNQKAIKCLDTDSPHKTKMVDSPGSTESNENVTVTLTLTSGAAEDILGVLKELAGILHIPPPTSYQIIERTATPPSHKLGLYRSKGKDGKEGTPIDIQSILNGAAKFCRHCDVVILDSVVRAKASEFPLLSANKGNAGEILCDSDSELYFCSTQCYERFAWRPTNIILDGKTKTTVKEDKSDVETNLSKDRDDFDTASTESMETDDLDIKPDIKDEKMDLSFMDSLDNDELMKEVGDDVSALDEDLKSVEQDEKSNQSTEKEKFRGIRYKAWSPGCIGPPVKYKRPTDRELTELVFRTGVSIMPVTNEDTRKCELCGMQGDGVADGVSRLLNCDVDRWVHLNCALWSEGVYETVSGALMNVETALATGSNATCAVCRRLGATVRCFKVRCGSVYHLGCAVKDNCVFYKNKSAFCASHAPKNEKDNELTTLSVQRRVFVSRDEQRQVASVMLHSDTNHLIRVGGLIFLSPGHLLQHQLAAFHTPNYIYPIGYKIVRFYWSAARANARSRYLCWISEEEGRPRFHVRAQDEPRSETSAPTPRAAWAHILDAVAALREGRGEDGVLKLWPNYVTGEDLFGLTEPAVVRVLESLPGIETLTDYRFKFGRSALLEGGLAVNPSGCARGEARLRGAWRRATRSLVTSPAAPAPQPSAPGDPPCPYIKQFVHTKSSQYKKMKSEWRNNVYLARSKIQGLGLYAARDLEKHTMVIEYIGEIIRSELSEIREKKYEAKNRGIYMFRLDERRVVDATLCGGLARYINHSCQPNCVAETVEVDRHLRIIIFAKRRIARGEELAYDYKFDIEDDAHKIMCMCGAPNCRKWMN</sequence>
<feature type="region of interest" description="Disordered" evidence="15">
    <location>
        <begin position="557"/>
        <end position="604"/>
    </location>
</feature>
<keyword evidence="20" id="KW-1185">Reference proteome</keyword>
<dbReference type="GO" id="GO:0042800">
    <property type="term" value="F:histone H3K4 methyltransferase activity"/>
    <property type="evidence" value="ECO:0007669"/>
    <property type="project" value="TreeGrafter"/>
</dbReference>
<feature type="compositionally biased region" description="Acidic residues" evidence="15">
    <location>
        <begin position="1953"/>
        <end position="1962"/>
    </location>
</feature>
<feature type="region of interest" description="Disordered" evidence="15">
    <location>
        <begin position="1107"/>
        <end position="1147"/>
    </location>
</feature>
<dbReference type="InterPro" id="IPR003888">
    <property type="entry name" value="FYrich_N"/>
</dbReference>
<evidence type="ECO:0000259" key="16">
    <source>
        <dbReference type="PROSITE" id="PS50280"/>
    </source>
</evidence>
<feature type="domain" description="PHD-type" evidence="18">
    <location>
        <begin position="2304"/>
        <end position="2412"/>
    </location>
</feature>
<dbReference type="PANTHER" id="PTHR45888">
    <property type="entry name" value="HL01030P-RELATED"/>
    <property type="match status" value="1"/>
</dbReference>
<dbReference type="PROSITE" id="PS50868">
    <property type="entry name" value="POST_SET"/>
    <property type="match status" value="1"/>
</dbReference>
<feature type="region of interest" description="Disordered" evidence="15">
    <location>
        <begin position="877"/>
        <end position="908"/>
    </location>
</feature>
<evidence type="ECO:0000256" key="10">
    <source>
        <dbReference type="ARBA" id="ARBA00022853"/>
    </source>
</evidence>
<dbReference type="SMART" id="SM00249">
    <property type="entry name" value="PHD"/>
    <property type="match status" value="1"/>
</dbReference>
<keyword evidence="9" id="KW-0862">Zinc</keyword>
<dbReference type="FunFam" id="3.30.40.10:FF:000002">
    <property type="entry name" value="Histone-lysine N-methyltransferase"/>
    <property type="match status" value="1"/>
</dbReference>
<comment type="caution">
    <text evidence="19">The sequence shown here is derived from an EMBL/GenBank/DDBJ whole genome shotgun (WGS) entry which is preliminary data.</text>
</comment>
<feature type="region of interest" description="Disordered" evidence="15">
    <location>
        <begin position="1004"/>
        <end position="1023"/>
    </location>
</feature>
<dbReference type="InterPro" id="IPR034732">
    <property type="entry name" value="EPHD"/>
</dbReference>
<evidence type="ECO:0000256" key="12">
    <source>
        <dbReference type="ARBA" id="ARBA00023163"/>
    </source>
</evidence>
<keyword evidence="12" id="KW-0804">Transcription</keyword>
<evidence type="ECO:0000256" key="15">
    <source>
        <dbReference type="SAM" id="MobiDB-lite"/>
    </source>
</evidence>
<feature type="compositionally biased region" description="Low complexity" evidence="15">
    <location>
        <begin position="375"/>
        <end position="397"/>
    </location>
</feature>
<organism evidence="19 20">
    <name type="scientific">Manduca sexta</name>
    <name type="common">Tobacco hawkmoth</name>
    <name type="synonym">Tobacco hornworm</name>
    <dbReference type="NCBI Taxonomy" id="7130"/>
    <lineage>
        <taxon>Eukaryota</taxon>
        <taxon>Metazoa</taxon>
        <taxon>Ecdysozoa</taxon>
        <taxon>Arthropoda</taxon>
        <taxon>Hexapoda</taxon>
        <taxon>Insecta</taxon>
        <taxon>Pterygota</taxon>
        <taxon>Neoptera</taxon>
        <taxon>Endopterygota</taxon>
        <taxon>Lepidoptera</taxon>
        <taxon>Glossata</taxon>
        <taxon>Ditrysia</taxon>
        <taxon>Bombycoidea</taxon>
        <taxon>Sphingidae</taxon>
        <taxon>Sphinginae</taxon>
        <taxon>Sphingini</taxon>
        <taxon>Manduca</taxon>
    </lineage>
</organism>
<dbReference type="Pfam" id="PF05964">
    <property type="entry name" value="FYRN"/>
    <property type="match status" value="1"/>
</dbReference>
<dbReference type="GO" id="GO:0044666">
    <property type="term" value="C:MLL3/4 complex"/>
    <property type="evidence" value="ECO:0007669"/>
    <property type="project" value="TreeGrafter"/>
</dbReference>
<feature type="compositionally biased region" description="Basic and acidic residues" evidence="15">
    <location>
        <begin position="967"/>
        <end position="980"/>
    </location>
</feature>
<dbReference type="PROSITE" id="PS51805">
    <property type="entry name" value="EPHD"/>
    <property type="match status" value="1"/>
</dbReference>
<reference evidence="19" key="1">
    <citation type="journal article" date="2016" name="Insect Biochem. Mol. Biol.">
        <title>Multifaceted biological insights from a draft genome sequence of the tobacco hornworm moth, Manduca sexta.</title>
        <authorList>
            <person name="Kanost M.R."/>
            <person name="Arrese E.L."/>
            <person name="Cao X."/>
            <person name="Chen Y.R."/>
            <person name="Chellapilla S."/>
            <person name="Goldsmith M.R."/>
            <person name="Grosse-Wilde E."/>
            <person name="Heckel D.G."/>
            <person name="Herndon N."/>
            <person name="Jiang H."/>
            <person name="Papanicolaou A."/>
            <person name="Qu J."/>
            <person name="Soulages J.L."/>
            <person name="Vogel H."/>
            <person name="Walters J."/>
            <person name="Waterhouse R.M."/>
            <person name="Ahn S.J."/>
            <person name="Almeida F.C."/>
            <person name="An C."/>
            <person name="Aqrawi P."/>
            <person name="Bretschneider A."/>
            <person name="Bryant W.B."/>
            <person name="Bucks S."/>
            <person name="Chao H."/>
            <person name="Chevignon G."/>
            <person name="Christen J.M."/>
            <person name="Clarke D.F."/>
            <person name="Dittmer N.T."/>
            <person name="Ferguson L.C.F."/>
            <person name="Garavelou S."/>
            <person name="Gordon K.H.J."/>
            <person name="Gunaratna R.T."/>
            <person name="Han Y."/>
            <person name="Hauser F."/>
            <person name="He Y."/>
            <person name="Heidel-Fischer H."/>
            <person name="Hirsh A."/>
            <person name="Hu Y."/>
            <person name="Jiang H."/>
            <person name="Kalra D."/>
            <person name="Klinner C."/>
            <person name="Konig C."/>
            <person name="Kovar C."/>
            <person name="Kroll A.R."/>
            <person name="Kuwar S.S."/>
            <person name="Lee S.L."/>
            <person name="Lehman R."/>
            <person name="Li K."/>
            <person name="Li Z."/>
            <person name="Liang H."/>
            <person name="Lovelace S."/>
            <person name="Lu Z."/>
            <person name="Mansfield J.H."/>
            <person name="McCulloch K.J."/>
            <person name="Mathew T."/>
            <person name="Morton B."/>
            <person name="Muzny D.M."/>
            <person name="Neunemann D."/>
            <person name="Ongeri F."/>
            <person name="Pauchet Y."/>
            <person name="Pu L.L."/>
            <person name="Pyrousis I."/>
            <person name="Rao X.J."/>
            <person name="Redding A."/>
            <person name="Roesel C."/>
            <person name="Sanchez-Gracia A."/>
            <person name="Schaack S."/>
            <person name="Shukla A."/>
            <person name="Tetreau G."/>
            <person name="Wang Y."/>
            <person name="Xiong G.H."/>
            <person name="Traut W."/>
            <person name="Walsh T.K."/>
            <person name="Worley K.C."/>
            <person name="Wu D."/>
            <person name="Wu W."/>
            <person name="Wu Y.Q."/>
            <person name="Zhang X."/>
            <person name="Zou Z."/>
            <person name="Zucker H."/>
            <person name="Briscoe A.D."/>
            <person name="Burmester T."/>
            <person name="Clem R.J."/>
            <person name="Feyereisen R."/>
            <person name="Grimmelikhuijzen C.J.P."/>
            <person name="Hamodrakas S.J."/>
            <person name="Hansson B.S."/>
            <person name="Huguet E."/>
            <person name="Jermiin L.S."/>
            <person name="Lan Q."/>
            <person name="Lehman H.K."/>
            <person name="Lorenzen M."/>
            <person name="Merzendorfer H."/>
            <person name="Michalopoulos I."/>
            <person name="Morton D.B."/>
            <person name="Muthukrishnan S."/>
            <person name="Oakeshott J.G."/>
            <person name="Palmer W."/>
            <person name="Park Y."/>
            <person name="Passarelli A.L."/>
            <person name="Rozas J."/>
            <person name="Schwartz L.M."/>
            <person name="Smith W."/>
            <person name="Southgate A."/>
            <person name="Vilcinskas A."/>
            <person name="Vogt R."/>
            <person name="Wang P."/>
            <person name="Werren J."/>
            <person name="Yu X.Q."/>
            <person name="Zhou J.J."/>
            <person name="Brown S.J."/>
            <person name="Scherer S.E."/>
            <person name="Richards S."/>
            <person name="Blissard G.W."/>
        </authorList>
    </citation>
    <scope>NUCLEOTIDE SEQUENCE</scope>
</reference>